<accession>A0A1E3PQK7</accession>
<name>A0A1E3PQK7_9ASCO</name>
<feature type="region of interest" description="Disordered" evidence="1">
    <location>
        <begin position="1"/>
        <end position="44"/>
    </location>
</feature>
<dbReference type="AlphaFoldDB" id="A0A1E3PQK7"/>
<sequence length="591" mass="66468">MYNQGWNGTSSQNSNFDTRKPLGNYQADSLSLSSMPTSQSQTASFTPNFSYTGNNPSITNISPSLPSVINQSMNSHSRVSCIPPMHSMDSLHNMHLSPVNHLPNSNLINTSKGFTNFQNTTANQNNHAMTDQLLNSDIIGGRFNEETETEFQKIVKLRDEIITRTEDSDLVNTDDSILSEELKGFKNKYIRFKLEKKVRGDKESKKLALIHKHEGRLDLLPGEELVMTKEYEDQLRMAMDIDEQQTSLQVSSTPNAVPASEIITNSAKGASEMKAKFDFTKSSVEHEILDYGSDEVQVSARKLNTPGDRNYSPTPVDMIGQIRHPVMTDTHTNTSKIWQIPQTQEARSSYANVKNGYSGSTSLPHDPRASMFSRRQRRYEDVIPEKKTGNSSKVSNNFMLNDTRNNSENVIDYKASTSLIQVSGGISRKATEKEITERKEVSEADTKPQLSSKDISLMTATDTEDQNYHPYEAISPARPSGDLLYYNDHTEKSHLNPVYPKNFSDQYIPGYPQREINGYNRLNHNGSDSSSAVSANINMNNMKNSANSKPVRYKWNYDNGDMTGSRNLNERSKDPIEVFGKPQYGDLDEEN</sequence>
<reference evidence="2 3" key="1">
    <citation type="journal article" date="2016" name="Proc. Natl. Acad. Sci. U.S.A.">
        <title>Comparative genomics of biotechnologically important yeasts.</title>
        <authorList>
            <person name="Riley R."/>
            <person name="Haridas S."/>
            <person name="Wolfe K.H."/>
            <person name="Lopes M.R."/>
            <person name="Hittinger C.T."/>
            <person name="Goeker M."/>
            <person name="Salamov A.A."/>
            <person name="Wisecaver J.H."/>
            <person name="Long T.M."/>
            <person name="Calvey C.H."/>
            <person name="Aerts A.L."/>
            <person name="Barry K.W."/>
            <person name="Choi C."/>
            <person name="Clum A."/>
            <person name="Coughlan A.Y."/>
            <person name="Deshpande S."/>
            <person name="Douglass A.P."/>
            <person name="Hanson S.J."/>
            <person name="Klenk H.-P."/>
            <person name="LaButti K.M."/>
            <person name="Lapidus A."/>
            <person name="Lindquist E.A."/>
            <person name="Lipzen A.M."/>
            <person name="Meier-Kolthoff J.P."/>
            <person name="Ohm R.A."/>
            <person name="Otillar R.P."/>
            <person name="Pangilinan J.L."/>
            <person name="Peng Y."/>
            <person name="Rokas A."/>
            <person name="Rosa C.A."/>
            <person name="Scheuner C."/>
            <person name="Sibirny A.A."/>
            <person name="Slot J.C."/>
            <person name="Stielow J.B."/>
            <person name="Sun H."/>
            <person name="Kurtzman C.P."/>
            <person name="Blackwell M."/>
            <person name="Grigoriev I.V."/>
            <person name="Jeffries T.W."/>
        </authorList>
    </citation>
    <scope>NUCLEOTIDE SEQUENCE [LARGE SCALE GENOMIC DNA]</scope>
    <source>
        <strain evidence="2 3">DSM 6958</strain>
    </source>
</reference>
<dbReference type="Proteomes" id="UP000095009">
    <property type="component" value="Unassembled WGS sequence"/>
</dbReference>
<feature type="region of interest" description="Disordered" evidence="1">
    <location>
        <begin position="429"/>
        <end position="450"/>
    </location>
</feature>
<evidence type="ECO:0000313" key="2">
    <source>
        <dbReference type="EMBL" id="ODQ67524.1"/>
    </source>
</evidence>
<protein>
    <submittedName>
        <fullName evidence="2">Uncharacterized protein</fullName>
    </submittedName>
</protein>
<proteinExistence type="predicted"/>
<feature type="compositionally biased region" description="Polar residues" evidence="1">
    <location>
        <begin position="1"/>
        <end position="16"/>
    </location>
</feature>
<feature type="region of interest" description="Disordered" evidence="1">
    <location>
        <begin position="561"/>
        <end position="591"/>
    </location>
</feature>
<feature type="compositionally biased region" description="Basic and acidic residues" evidence="1">
    <location>
        <begin position="429"/>
        <end position="446"/>
    </location>
</feature>
<keyword evidence="3" id="KW-1185">Reference proteome</keyword>
<evidence type="ECO:0000256" key="1">
    <source>
        <dbReference type="SAM" id="MobiDB-lite"/>
    </source>
</evidence>
<dbReference type="EMBL" id="KV454407">
    <property type="protein sequence ID" value="ODQ67524.1"/>
    <property type="molecule type" value="Genomic_DNA"/>
</dbReference>
<feature type="compositionally biased region" description="Low complexity" evidence="1">
    <location>
        <begin position="29"/>
        <end position="42"/>
    </location>
</feature>
<organism evidence="2 3">
    <name type="scientific">Nadsonia fulvescens var. elongata DSM 6958</name>
    <dbReference type="NCBI Taxonomy" id="857566"/>
    <lineage>
        <taxon>Eukaryota</taxon>
        <taxon>Fungi</taxon>
        <taxon>Dikarya</taxon>
        <taxon>Ascomycota</taxon>
        <taxon>Saccharomycotina</taxon>
        <taxon>Dipodascomycetes</taxon>
        <taxon>Dipodascales</taxon>
        <taxon>Dipodascales incertae sedis</taxon>
        <taxon>Nadsonia</taxon>
    </lineage>
</organism>
<evidence type="ECO:0000313" key="3">
    <source>
        <dbReference type="Proteomes" id="UP000095009"/>
    </source>
</evidence>
<gene>
    <name evidence="2" type="ORF">NADFUDRAFT_40677</name>
</gene>